<feature type="transmembrane region" description="Helical" evidence="1">
    <location>
        <begin position="61"/>
        <end position="78"/>
    </location>
</feature>
<evidence type="ECO:0000256" key="1">
    <source>
        <dbReference type="SAM" id="Phobius"/>
    </source>
</evidence>
<evidence type="ECO:0000313" key="2">
    <source>
        <dbReference type="EMBL" id="RSK45351.1"/>
    </source>
</evidence>
<accession>A0A3R9MPK4</accession>
<evidence type="ECO:0000313" key="3">
    <source>
        <dbReference type="Proteomes" id="UP000273500"/>
    </source>
</evidence>
<dbReference type="RefSeq" id="WP_125423546.1">
    <property type="nucleotide sequence ID" value="NZ_RWIT01000014.1"/>
</dbReference>
<keyword evidence="1" id="KW-0812">Transmembrane</keyword>
<dbReference type="OrthoDB" id="795060at2"/>
<comment type="caution">
    <text evidence="2">The sequence shown here is derived from an EMBL/GenBank/DDBJ whole genome shotgun (WGS) entry which is preliminary data.</text>
</comment>
<keyword evidence="3" id="KW-1185">Reference proteome</keyword>
<gene>
    <name evidence="2" type="ORF">EI291_18525</name>
</gene>
<organism evidence="2 3">
    <name type="scientific">Hymenobacter rigui</name>
    <dbReference type="NCBI Taxonomy" id="334424"/>
    <lineage>
        <taxon>Bacteria</taxon>
        <taxon>Pseudomonadati</taxon>
        <taxon>Bacteroidota</taxon>
        <taxon>Cytophagia</taxon>
        <taxon>Cytophagales</taxon>
        <taxon>Hymenobacteraceae</taxon>
        <taxon>Hymenobacter</taxon>
    </lineage>
</organism>
<name>A0A3R9MPK4_9BACT</name>
<proteinExistence type="predicted"/>
<dbReference type="EMBL" id="RWIT01000014">
    <property type="protein sequence ID" value="RSK45351.1"/>
    <property type="molecule type" value="Genomic_DNA"/>
</dbReference>
<dbReference type="AlphaFoldDB" id="A0A3R9MPK4"/>
<sequence>MDVWRNVYDFANDAPVLAHVLFVLLPLAILFLGWRYPSVKYSTKEETTPFSDVDVRPPSRMLSIIIMCFAGIWIFILLPNSIIEYTHTKSVYKQKQYRTVTGIVTDFSPMPEGGHKYETFTVAGVPFSFSDFEVADYGYNNAASHGGVIRAGLPVRIAYMAKKDRNVILILDTLAAKPNSK</sequence>
<protein>
    <submittedName>
        <fullName evidence="2">Uncharacterized protein</fullName>
    </submittedName>
</protein>
<keyword evidence="1" id="KW-1133">Transmembrane helix</keyword>
<feature type="transmembrane region" description="Helical" evidence="1">
    <location>
        <begin position="16"/>
        <end position="34"/>
    </location>
</feature>
<dbReference type="Proteomes" id="UP000273500">
    <property type="component" value="Unassembled WGS sequence"/>
</dbReference>
<reference evidence="2 3" key="1">
    <citation type="submission" date="2018-12" db="EMBL/GenBank/DDBJ databases">
        <authorList>
            <person name="Feng G."/>
            <person name="Zhu H."/>
        </authorList>
    </citation>
    <scope>NUCLEOTIDE SEQUENCE [LARGE SCALE GENOMIC DNA]</scope>
    <source>
        <strain evidence="2 3">KCTC 12533</strain>
    </source>
</reference>
<keyword evidence="1" id="KW-0472">Membrane</keyword>